<dbReference type="InterPro" id="IPR002575">
    <property type="entry name" value="Aminoglycoside_PTrfase"/>
</dbReference>
<evidence type="ECO:0000313" key="3">
    <source>
        <dbReference type="EMBL" id="NYH81440.1"/>
    </source>
</evidence>
<dbReference type="InterPro" id="IPR050249">
    <property type="entry name" value="Pseudomonas-type_ThrB"/>
</dbReference>
<dbReference type="EMBL" id="FOOI01000002">
    <property type="protein sequence ID" value="SFF82460.1"/>
    <property type="molecule type" value="Genomic_DNA"/>
</dbReference>
<reference evidence="4 5" key="1">
    <citation type="submission" date="2016-10" db="EMBL/GenBank/DDBJ databases">
        <authorList>
            <person name="de Groot N.N."/>
        </authorList>
    </citation>
    <scope>NUCLEOTIDE SEQUENCE [LARGE SCALE GENOMIC DNA]</scope>
    <source>
        <strain evidence="4 5">CPCC 202808</strain>
    </source>
</reference>
<evidence type="ECO:0000256" key="1">
    <source>
        <dbReference type="ARBA" id="ARBA00038240"/>
    </source>
</evidence>
<dbReference type="SUPFAM" id="SSF56112">
    <property type="entry name" value="Protein kinase-like (PK-like)"/>
    <property type="match status" value="1"/>
</dbReference>
<feature type="domain" description="Aminoglycoside phosphotransferase" evidence="2">
    <location>
        <begin position="29"/>
        <end position="268"/>
    </location>
</feature>
<evidence type="ECO:0000313" key="4">
    <source>
        <dbReference type="EMBL" id="SFF82460.1"/>
    </source>
</evidence>
<dbReference type="PANTHER" id="PTHR21064:SF6">
    <property type="entry name" value="AMINOGLYCOSIDE PHOSPHOTRANSFERASE DOMAIN-CONTAINING PROTEIN"/>
    <property type="match status" value="1"/>
</dbReference>
<dbReference type="Pfam" id="PF01636">
    <property type="entry name" value="APH"/>
    <property type="match status" value="1"/>
</dbReference>
<dbReference type="PANTHER" id="PTHR21064">
    <property type="entry name" value="AMINOGLYCOSIDE PHOSPHOTRANSFERASE DOMAIN-CONTAINING PROTEIN-RELATED"/>
    <property type="match status" value="1"/>
</dbReference>
<dbReference type="STRING" id="504797.SAMN05421678_102301"/>
<dbReference type="AlphaFoldDB" id="A0A1I2LVH4"/>
<comment type="similarity">
    <text evidence="1">Belongs to the pseudomonas-type ThrB family.</text>
</comment>
<keyword evidence="4" id="KW-0808">Transferase</keyword>
<dbReference type="EMBL" id="JACBZA010000001">
    <property type="protein sequence ID" value="NYH81440.1"/>
    <property type="molecule type" value="Genomic_DNA"/>
</dbReference>
<dbReference type="InterPro" id="IPR011009">
    <property type="entry name" value="Kinase-like_dom_sf"/>
</dbReference>
<gene>
    <name evidence="3" type="ORF">FHR37_000291</name>
    <name evidence="4" type="ORF">SAMN05421678_102301</name>
</gene>
<accession>A0A1I2LVH4</accession>
<keyword evidence="6" id="KW-1185">Reference proteome</keyword>
<proteinExistence type="inferred from homology"/>
<evidence type="ECO:0000313" key="6">
    <source>
        <dbReference type="Proteomes" id="UP000533017"/>
    </source>
</evidence>
<reference evidence="3 6" key="2">
    <citation type="submission" date="2020-07" db="EMBL/GenBank/DDBJ databases">
        <title>Sequencing the genomes of 1000 actinobacteria strains.</title>
        <authorList>
            <person name="Klenk H.-P."/>
        </authorList>
    </citation>
    <scope>NUCLEOTIDE SEQUENCE [LARGE SCALE GENOMIC DNA]</scope>
    <source>
        <strain evidence="3 6">DSM 45117</strain>
    </source>
</reference>
<evidence type="ECO:0000313" key="5">
    <source>
        <dbReference type="Proteomes" id="UP000199052"/>
    </source>
</evidence>
<sequence>MTGSLGRQWSPFLHRRGLDTANWRARRLPGVTNETWLLTRADGSRPDERYVLRHYVRTSADAEIIFELAALRYLAANAFPFAGVVDPLDGTAGIDQVDGRPAALFTYVPGIVGESLGDTGAHDLAEGVIAAGLLARMHLVSRHRTFAGSRVERSDPLTRLTRWMSRYGSDPDFSTVPGGAAFLAELSSLIDELTAALETTSGLWVGLVHGDVAPNNLVRDPSGDVAALLDFDDCQYSHVLYDLCSILWSWGRSPDGHVDPRRVRQLVGSYADVRQLSDDERQLLPKLFAAYLAADGVDKVTWWWRGEGRPRPVSESSAARCFLELIANPGLGGTLSGHG</sequence>
<dbReference type="OrthoDB" id="241498at2"/>
<evidence type="ECO:0000259" key="2">
    <source>
        <dbReference type="Pfam" id="PF01636"/>
    </source>
</evidence>
<dbReference type="Proteomes" id="UP000533017">
    <property type="component" value="Unassembled WGS sequence"/>
</dbReference>
<organism evidence="4 5">
    <name type="scientific">Actinopolymorpha cephalotaxi</name>
    <dbReference type="NCBI Taxonomy" id="504797"/>
    <lineage>
        <taxon>Bacteria</taxon>
        <taxon>Bacillati</taxon>
        <taxon>Actinomycetota</taxon>
        <taxon>Actinomycetes</taxon>
        <taxon>Propionibacteriales</taxon>
        <taxon>Actinopolymorphaceae</taxon>
        <taxon>Actinopolymorpha</taxon>
    </lineage>
</organism>
<dbReference type="RefSeq" id="WP_092881378.1">
    <property type="nucleotide sequence ID" value="NZ_FOOI01000002.1"/>
</dbReference>
<protein>
    <submittedName>
        <fullName evidence="3">Ser/Thr protein kinase RdoA (MazF antagonist)</fullName>
    </submittedName>
    <submittedName>
        <fullName evidence="4">Ser/Thr protein kinase RdoA involved in Cpx stress response, MazF antagonist</fullName>
    </submittedName>
</protein>
<dbReference type="Proteomes" id="UP000199052">
    <property type="component" value="Unassembled WGS sequence"/>
</dbReference>
<dbReference type="Gene3D" id="3.30.200.20">
    <property type="entry name" value="Phosphorylase Kinase, domain 1"/>
    <property type="match status" value="1"/>
</dbReference>
<keyword evidence="4" id="KW-0418">Kinase</keyword>
<name>A0A1I2LVH4_9ACTN</name>
<dbReference type="Gene3D" id="3.90.1200.10">
    <property type="match status" value="1"/>
</dbReference>
<dbReference type="GO" id="GO:0019202">
    <property type="term" value="F:amino acid kinase activity"/>
    <property type="evidence" value="ECO:0007669"/>
    <property type="project" value="TreeGrafter"/>
</dbReference>